<keyword evidence="5 6" id="KW-0472">Membrane</keyword>
<dbReference type="SUPFAM" id="SSF103481">
    <property type="entry name" value="Multidrug resistance efflux transporter EmrE"/>
    <property type="match status" value="2"/>
</dbReference>
<feature type="transmembrane region" description="Helical" evidence="6">
    <location>
        <begin position="97"/>
        <end position="116"/>
    </location>
</feature>
<evidence type="ECO:0000259" key="7">
    <source>
        <dbReference type="Pfam" id="PF00892"/>
    </source>
</evidence>
<feature type="transmembrane region" description="Helical" evidence="6">
    <location>
        <begin position="249"/>
        <end position="269"/>
    </location>
</feature>
<organism evidence="8 9">
    <name type="scientific">Aquimarina addita</name>
    <dbReference type="NCBI Taxonomy" id="870485"/>
    <lineage>
        <taxon>Bacteria</taxon>
        <taxon>Pseudomonadati</taxon>
        <taxon>Bacteroidota</taxon>
        <taxon>Flavobacteriia</taxon>
        <taxon>Flavobacteriales</taxon>
        <taxon>Flavobacteriaceae</taxon>
        <taxon>Aquimarina</taxon>
    </lineage>
</organism>
<dbReference type="Pfam" id="PF00892">
    <property type="entry name" value="EamA"/>
    <property type="match status" value="2"/>
</dbReference>
<dbReference type="InterPro" id="IPR050638">
    <property type="entry name" value="AA-Vitamin_Transporters"/>
</dbReference>
<dbReference type="PANTHER" id="PTHR32322">
    <property type="entry name" value="INNER MEMBRANE TRANSPORTER"/>
    <property type="match status" value="1"/>
</dbReference>
<proteinExistence type="predicted"/>
<feature type="transmembrane region" description="Helical" evidence="6">
    <location>
        <begin position="70"/>
        <end position="91"/>
    </location>
</feature>
<keyword evidence="4 6" id="KW-1133">Transmembrane helix</keyword>
<dbReference type="InterPro" id="IPR000620">
    <property type="entry name" value="EamA_dom"/>
</dbReference>
<feature type="transmembrane region" description="Helical" evidence="6">
    <location>
        <begin position="38"/>
        <end position="58"/>
    </location>
</feature>
<evidence type="ECO:0000313" key="9">
    <source>
        <dbReference type="Proteomes" id="UP001500459"/>
    </source>
</evidence>
<protein>
    <submittedName>
        <fullName evidence="8">DMT family transporter</fullName>
    </submittedName>
</protein>
<keyword evidence="9" id="KW-1185">Reference proteome</keyword>
<evidence type="ECO:0000256" key="5">
    <source>
        <dbReference type="ARBA" id="ARBA00023136"/>
    </source>
</evidence>
<evidence type="ECO:0000256" key="4">
    <source>
        <dbReference type="ARBA" id="ARBA00022989"/>
    </source>
</evidence>
<accession>A0ABP7XCZ1</accession>
<feature type="domain" description="EamA" evidence="7">
    <location>
        <begin position="8"/>
        <end position="139"/>
    </location>
</feature>
<name>A0ABP7XCZ1_9FLAO</name>
<evidence type="ECO:0000256" key="6">
    <source>
        <dbReference type="SAM" id="Phobius"/>
    </source>
</evidence>
<feature type="transmembrane region" description="Helical" evidence="6">
    <location>
        <begin position="125"/>
        <end position="142"/>
    </location>
</feature>
<feature type="transmembrane region" description="Helical" evidence="6">
    <location>
        <begin position="275"/>
        <end position="295"/>
    </location>
</feature>
<comment type="caution">
    <text evidence="8">The sequence shown here is derived from an EMBL/GenBank/DDBJ whole genome shotgun (WGS) entry which is preliminary data.</text>
</comment>
<dbReference type="EMBL" id="BAABCW010000002">
    <property type="protein sequence ID" value="GAA4110839.1"/>
    <property type="molecule type" value="Genomic_DNA"/>
</dbReference>
<feature type="transmembrane region" description="Helical" evidence="6">
    <location>
        <begin position="183"/>
        <end position="204"/>
    </location>
</feature>
<keyword evidence="3 6" id="KW-0812">Transmembrane</keyword>
<evidence type="ECO:0000256" key="1">
    <source>
        <dbReference type="ARBA" id="ARBA00004651"/>
    </source>
</evidence>
<feature type="transmembrane region" description="Helical" evidence="6">
    <location>
        <begin position="7"/>
        <end position="26"/>
    </location>
</feature>
<comment type="subcellular location">
    <subcellularLocation>
        <location evidence="1">Cell membrane</location>
        <topology evidence="1">Multi-pass membrane protein</topology>
    </subcellularLocation>
</comment>
<evidence type="ECO:0000313" key="8">
    <source>
        <dbReference type="EMBL" id="GAA4110839.1"/>
    </source>
</evidence>
<feature type="transmembrane region" description="Helical" evidence="6">
    <location>
        <begin position="216"/>
        <end position="237"/>
    </location>
</feature>
<evidence type="ECO:0000256" key="2">
    <source>
        <dbReference type="ARBA" id="ARBA00022475"/>
    </source>
</evidence>
<sequence length="305" mass="33423">MISNAAKAHIALLSVNIIYGANYLIAKGLMPNKISASALVFLRVGIAGLLFFILKLNSKERIEKKDIPRLFLCGISGVAINQLCSMNGLSLTSPVDASIIVTAMPIFTVIISYFLLKEPLTLQRILGVSVGGLGAVLLIYLGNSSIGSGSLTGNVLIGMNALAFAFYLVIVKPLMIKYQPITVIVWTFLFGFIFMFPFCISPLLMTNFGELETYNWISLSYVILGPTFLAYLLNMFALKHVKPTVSSSYVYVQPAIAMILVAVIGYYLMDSQYKGDITIAKLCCCVLIVIGVYLISSRPIKWLKR</sequence>
<keyword evidence="2" id="KW-1003">Cell membrane</keyword>
<dbReference type="RefSeq" id="WP_344925008.1">
    <property type="nucleotide sequence ID" value="NZ_BAABCW010000002.1"/>
</dbReference>
<gene>
    <name evidence="8" type="ORF">GCM10022393_08150</name>
</gene>
<feature type="transmembrane region" description="Helical" evidence="6">
    <location>
        <begin position="154"/>
        <end position="171"/>
    </location>
</feature>
<dbReference type="Proteomes" id="UP001500459">
    <property type="component" value="Unassembled WGS sequence"/>
</dbReference>
<evidence type="ECO:0000256" key="3">
    <source>
        <dbReference type="ARBA" id="ARBA00022692"/>
    </source>
</evidence>
<feature type="domain" description="EamA" evidence="7">
    <location>
        <begin position="152"/>
        <end position="296"/>
    </location>
</feature>
<dbReference type="PANTHER" id="PTHR32322:SF18">
    <property type="entry name" value="S-ADENOSYLMETHIONINE_S-ADENOSYLHOMOCYSTEINE TRANSPORTER"/>
    <property type="match status" value="1"/>
</dbReference>
<dbReference type="InterPro" id="IPR037185">
    <property type="entry name" value="EmrE-like"/>
</dbReference>
<reference evidence="9" key="1">
    <citation type="journal article" date="2019" name="Int. J. Syst. Evol. Microbiol.">
        <title>The Global Catalogue of Microorganisms (GCM) 10K type strain sequencing project: providing services to taxonomists for standard genome sequencing and annotation.</title>
        <authorList>
            <consortium name="The Broad Institute Genomics Platform"/>
            <consortium name="The Broad Institute Genome Sequencing Center for Infectious Disease"/>
            <person name="Wu L."/>
            <person name="Ma J."/>
        </authorList>
    </citation>
    <scope>NUCLEOTIDE SEQUENCE [LARGE SCALE GENOMIC DNA]</scope>
    <source>
        <strain evidence="9">JCM 17106</strain>
    </source>
</reference>